<evidence type="ECO:0000313" key="4">
    <source>
        <dbReference type="Proteomes" id="UP001519311"/>
    </source>
</evidence>
<dbReference type="Pfam" id="PF03640">
    <property type="entry name" value="Lipoprotein_15"/>
    <property type="match status" value="2"/>
</dbReference>
<feature type="signal peptide" evidence="2">
    <location>
        <begin position="1"/>
        <end position="29"/>
    </location>
</feature>
<gene>
    <name evidence="3" type="ORF">JOF59_005649</name>
</gene>
<dbReference type="Proteomes" id="UP001519311">
    <property type="component" value="Unassembled WGS sequence"/>
</dbReference>
<accession>A0ABS4VI25</accession>
<proteinExistence type="predicted"/>
<dbReference type="InterPro" id="IPR005297">
    <property type="entry name" value="Lipoprotein_repeat"/>
</dbReference>
<dbReference type="PROSITE" id="PS51257">
    <property type="entry name" value="PROKAR_LIPOPROTEIN"/>
    <property type="match status" value="1"/>
</dbReference>
<keyword evidence="2" id="KW-0732">Signal</keyword>
<evidence type="ECO:0000256" key="1">
    <source>
        <dbReference type="SAM" id="MobiDB-lite"/>
    </source>
</evidence>
<keyword evidence="3" id="KW-0449">Lipoprotein</keyword>
<dbReference type="PANTHER" id="PTHR39335">
    <property type="entry name" value="BLL4220 PROTEIN"/>
    <property type="match status" value="1"/>
</dbReference>
<dbReference type="EMBL" id="JAGINS010000001">
    <property type="protein sequence ID" value="MBP2363249.1"/>
    <property type="molecule type" value="Genomic_DNA"/>
</dbReference>
<sequence>MKRPTAAAAGTATLLLAAVLTGCSDSTTAEGHGPTASGASPSAPATVDTKSEGKLGSILVDDKGNTLYLFLADKKNKSNCTDACAKAWPPLLTKGAAKVGDGVNKKLLDITKRSNGDEQVTYNGHPLYYYAADTKPGQTNGQGLNQFGAEWYVLDAKGNKVES</sequence>
<evidence type="ECO:0000256" key="2">
    <source>
        <dbReference type="SAM" id="SignalP"/>
    </source>
</evidence>
<evidence type="ECO:0000313" key="3">
    <source>
        <dbReference type="EMBL" id="MBP2363249.1"/>
    </source>
</evidence>
<feature type="region of interest" description="Disordered" evidence="1">
    <location>
        <begin position="27"/>
        <end position="48"/>
    </location>
</feature>
<feature type="chain" id="PRO_5045953886" evidence="2">
    <location>
        <begin position="30"/>
        <end position="163"/>
    </location>
</feature>
<protein>
    <submittedName>
        <fullName evidence="3">Lipoprotein with Yx(FWY)xxD motif</fullName>
    </submittedName>
</protein>
<organism evidence="3 4">
    <name type="scientific">Streptomyces clavifer</name>
    <dbReference type="NCBI Taxonomy" id="68188"/>
    <lineage>
        <taxon>Bacteria</taxon>
        <taxon>Bacillati</taxon>
        <taxon>Actinomycetota</taxon>
        <taxon>Actinomycetes</taxon>
        <taxon>Kitasatosporales</taxon>
        <taxon>Streptomycetaceae</taxon>
        <taxon>Streptomyces</taxon>
    </lineage>
</organism>
<comment type="caution">
    <text evidence="3">The sequence shown here is derived from an EMBL/GenBank/DDBJ whole genome shotgun (WGS) entry which is preliminary data.</text>
</comment>
<keyword evidence="4" id="KW-1185">Reference proteome</keyword>
<reference evidence="3 4" key="1">
    <citation type="submission" date="2021-03" db="EMBL/GenBank/DDBJ databases">
        <title>Sequencing the genomes of 1000 actinobacteria strains.</title>
        <authorList>
            <person name="Klenk H.-P."/>
        </authorList>
    </citation>
    <scope>NUCLEOTIDE SEQUENCE [LARGE SCALE GENOMIC DNA]</scope>
    <source>
        <strain evidence="3 4">DSM 40843</strain>
    </source>
</reference>
<dbReference type="PANTHER" id="PTHR39335:SF1">
    <property type="entry name" value="BLL4220 PROTEIN"/>
    <property type="match status" value="1"/>
</dbReference>
<name>A0ABS4VI25_9ACTN</name>
<feature type="compositionally biased region" description="Low complexity" evidence="1">
    <location>
        <begin position="33"/>
        <end position="46"/>
    </location>
</feature>
<dbReference type="RefSeq" id="WP_209471176.1">
    <property type="nucleotide sequence ID" value="NZ_BMWJ01000013.1"/>
</dbReference>